<dbReference type="Proteomes" id="UP000694392">
    <property type="component" value="Unplaced"/>
</dbReference>
<protein>
    <submittedName>
        <fullName evidence="3">Zinc finger protein 511</fullName>
    </submittedName>
</protein>
<reference evidence="3" key="1">
    <citation type="submission" date="2025-08" db="UniProtKB">
        <authorList>
            <consortium name="Ensembl"/>
        </authorList>
    </citation>
    <scope>IDENTIFICATION</scope>
</reference>
<evidence type="ECO:0000259" key="2">
    <source>
        <dbReference type="PROSITE" id="PS00028"/>
    </source>
</evidence>
<evidence type="ECO:0000313" key="3">
    <source>
        <dbReference type="Ensembl" id="ENSSPUP00000001414.1"/>
    </source>
</evidence>
<gene>
    <name evidence="3" type="primary">ZNF511</name>
</gene>
<dbReference type="Ensembl" id="ENSSPUT00000001494.1">
    <property type="protein sequence ID" value="ENSSPUP00000001414.1"/>
    <property type="gene ID" value="ENSSPUG00000001097.1"/>
</dbReference>
<feature type="compositionally biased region" description="Low complexity" evidence="1">
    <location>
        <begin position="22"/>
        <end position="34"/>
    </location>
</feature>
<dbReference type="GeneTree" id="ENSGT00390000011381"/>
<organism evidence="3 4">
    <name type="scientific">Sphenodon punctatus</name>
    <name type="common">Tuatara</name>
    <name type="synonym">Hatteria punctata</name>
    <dbReference type="NCBI Taxonomy" id="8508"/>
    <lineage>
        <taxon>Eukaryota</taxon>
        <taxon>Metazoa</taxon>
        <taxon>Chordata</taxon>
        <taxon>Craniata</taxon>
        <taxon>Vertebrata</taxon>
        <taxon>Euteleostomi</taxon>
        <taxon>Lepidosauria</taxon>
        <taxon>Sphenodontia</taxon>
        <taxon>Sphenodontidae</taxon>
        <taxon>Sphenodon</taxon>
    </lineage>
</organism>
<evidence type="ECO:0000256" key="1">
    <source>
        <dbReference type="SAM" id="MobiDB-lite"/>
    </source>
</evidence>
<dbReference type="PANTHER" id="PTHR21354">
    <property type="entry name" value="ZINC FINGER PROTEIN 511"/>
    <property type="match status" value="1"/>
</dbReference>
<dbReference type="PANTHER" id="PTHR21354:SF0">
    <property type="entry name" value="ZINC FINGER PROTEIN 511"/>
    <property type="match status" value="1"/>
</dbReference>
<feature type="domain" description="C2H2-type" evidence="2">
    <location>
        <begin position="58"/>
        <end position="79"/>
    </location>
</feature>
<dbReference type="InterPro" id="IPR039258">
    <property type="entry name" value="ZNF511"/>
</dbReference>
<sequence>RVLGRCLNTRTTGEVGAADGQAEAPTAPPETGANTPSVFFDTLESYEHHYNTLHTNVCSSCKRAFPSGRLLDIHILEWHDSLFQIMAEKQDMYQCLTEGCVEKFKSSKERKDHLVRVHLYPSDFRFDKPKKALLHRGYVHGAPAL</sequence>
<feature type="domain" description="C2H2-type" evidence="2">
    <location>
        <begin position="95"/>
        <end position="118"/>
    </location>
</feature>
<proteinExistence type="predicted"/>
<name>A0A8D0G256_SPHPU</name>
<accession>A0A8D0G256</accession>
<evidence type="ECO:0000313" key="4">
    <source>
        <dbReference type="Proteomes" id="UP000694392"/>
    </source>
</evidence>
<reference evidence="3" key="2">
    <citation type="submission" date="2025-09" db="UniProtKB">
        <authorList>
            <consortium name="Ensembl"/>
        </authorList>
    </citation>
    <scope>IDENTIFICATION</scope>
</reference>
<dbReference type="AlphaFoldDB" id="A0A8D0G256"/>
<dbReference type="InterPro" id="IPR013087">
    <property type="entry name" value="Znf_C2H2_type"/>
</dbReference>
<feature type="region of interest" description="Disordered" evidence="1">
    <location>
        <begin position="13"/>
        <end position="34"/>
    </location>
</feature>
<keyword evidence="4" id="KW-1185">Reference proteome</keyword>
<dbReference type="PROSITE" id="PS00028">
    <property type="entry name" value="ZINC_FINGER_C2H2_1"/>
    <property type="match status" value="2"/>
</dbReference>
<dbReference type="SMART" id="SM00355">
    <property type="entry name" value="ZnF_C2H2"/>
    <property type="match status" value="2"/>
</dbReference>